<keyword evidence="1" id="KW-0812">Transmembrane</keyword>
<dbReference type="EMBL" id="JADGMS010000009">
    <property type="protein sequence ID" value="KAF9675502.1"/>
    <property type="molecule type" value="Genomic_DNA"/>
</dbReference>
<dbReference type="OrthoDB" id="10268090at2759"/>
<evidence type="ECO:0000259" key="2">
    <source>
        <dbReference type="Pfam" id="PF03435"/>
    </source>
</evidence>
<organism evidence="3 4">
    <name type="scientific">Salix dunnii</name>
    <dbReference type="NCBI Taxonomy" id="1413687"/>
    <lineage>
        <taxon>Eukaryota</taxon>
        <taxon>Viridiplantae</taxon>
        <taxon>Streptophyta</taxon>
        <taxon>Embryophyta</taxon>
        <taxon>Tracheophyta</taxon>
        <taxon>Spermatophyta</taxon>
        <taxon>Magnoliopsida</taxon>
        <taxon>eudicotyledons</taxon>
        <taxon>Gunneridae</taxon>
        <taxon>Pentapetalae</taxon>
        <taxon>rosids</taxon>
        <taxon>fabids</taxon>
        <taxon>Malpighiales</taxon>
        <taxon>Salicaceae</taxon>
        <taxon>Saliceae</taxon>
        <taxon>Salix</taxon>
    </lineage>
</organism>
<dbReference type="Pfam" id="PF03435">
    <property type="entry name" value="Sacchrp_dh_NADP"/>
    <property type="match status" value="1"/>
</dbReference>
<dbReference type="Gene3D" id="3.40.50.720">
    <property type="entry name" value="NAD(P)-binding Rossmann-like Domain"/>
    <property type="match status" value="1"/>
</dbReference>
<reference evidence="3 4" key="1">
    <citation type="submission" date="2020-10" db="EMBL/GenBank/DDBJ databases">
        <title>Plant Genome Project.</title>
        <authorList>
            <person name="Zhang R.-G."/>
        </authorList>
    </citation>
    <scope>NUCLEOTIDE SEQUENCE [LARGE SCALE GENOMIC DNA]</scope>
    <source>
        <strain evidence="3">FAFU-HL-1</strain>
        <tissue evidence="3">Leaf</tissue>
    </source>
</reference>
<dbReference type="PANTHER" id="PTHR43796:SF2">
    <property type="entry name" value="CARBOXYNORSPERMIDINE SYNTHASE"/>
    <property type="match status" value="1"/>
</dbReference>
<dbReference type="PANTHER" id="PTHR43796">
    <property type="entry name" value="CARBOXYNORSPERMIDINE SYNTHASE"/>
    <property type="match status" value="1"/>
</dbReference>
<keyword evidence="4" id="KW-1185">Reference proteome</keyword>
<accession>A0A835MQS9</accession>
<gene>
    <name evidence="3" type="ORF">SADUNF_Sadunf09G0038800</name>
</gene>
<dbReference type="AlphaFoldDB" id="A0A835MQS9"/>
<comment type="caution">
    <text evidence="3">The sequence shown here is derived from an EMBL/GenBank/DDBJ whole genome shotgun (WGS) entry which is preliminary data.</text>
</comment>
<evidence type="ECO:0000256" key="1">
    <source>
        <dbReference type="SAM" id="Phobius"/>
    </source>
</evidence>
<dbReference type="InterPro" id="IPR005097">
    <property type="entry name" value="Sacchrp_dh_NADP-bd"/>
</dbReference>
<name>A0A835MQS9_9ROSI</name>
<protein>
    <recommendedName>
        <fullName evidence="2">Saccharopine dehydrogenase NADP binding domain-containing protein</fullName>
    </recommendedName>
</protein>
<feature type="domain" description="Saccharopine dehydrogenase NADP binding" evidence="2">
    <location>
        <begin position="108"/>
        <end position="227"/>
    </location>
</feature>
<evidence type="ECO:0000313" key="4">
    <source>
        <dbReference type="Proteomes" id="UP000657918"/>
    </source>
</evidence>
<proteinExistence type="predicted"/>
<evidence type="ECO:0000313" key="3">
    <source>
        <dbReference type="EMBL" id="KAF9675502.1"/>
    </source>
</evidence>
<feature type="transmembrane region" description="Helical" evidence="1">
    <location>
        <begin position="30"/>
        <end position="52"/>
    </location>
</feature>
<dbReference type="SUPFAM" id="SSF51735">
    <property type="entry name" value="NAD(P)-binding Rossmann-fold domains"/>
    <property type="match status" value="1"/>
</dbReference>
<keyword evidence="1" id="KW-0472">Membrane</keyword>
<dbReference type="InterPro" id="IPR036291">
    <property type="entry name" value="NAD(P)-bd_dom_sf"/>
</dbReference>
<keyword evidence="1" id="KW-1133">Transmembrane helix</keyword>
<dbReference type="Proteomes" id="UP000657918">
    <property type="component" value="Unassembled WGS sequence"/>
</dbReference>
<sequence length="515" mass="55233">MSDLSSTDLCNGFLEPLHDRWLEAGQKKAITIPAAVVTGEAIILVAIAAAMARGSRTSNVMAFVMIARQALFQLKSSRSVKACVKEGKHDNSKSHAVQLPEKTRNSSVLVLGGTGRVGGSTATALSKFCPDLRIVIGGRNREKGAAMVGQLGKNSEFTEVNIENVDSLAAALKDVDLVVHAAGPFQQAGKCTVLEAAMETKTAYVDVCDDTSYALRAKSFKDKALAANIPAITTGGIYPGVSNVMAAELVRAANTESKGKPERLSLCCLHSNSLLLRFYYYTAGSGGAGPTILATSFLLLGEEVIAYNKGEKIKLKPYSGMLNIDFGKGIGKRDVYLLNLPEVRSAHDVLGIPTVSARFGTAPFFWNWGMSAMTNLLSPVDLECTDGRNTLGLFSHRKLSVCVGNATAAFALAVLEGSTQPGVWFPEEPEGIAIEARELLLNRATEGTINFIMNKPPWMVETDPKELGLGIYVLQFRTQVVEITDLSGGFRLAVKVADCSEVYSFEDIRENSKPP</sequence>